<feature type="transmembrane region" description="Helical" evidence="1">
    <location>
        <begin position="490"/>
        <end position="509"/>
    </location>
</feature>
<dbReference type="RefSeq" id="WP_281795707.1">
    <property type="nucleotide sequence ID" value="NZ_BSDR01000001.1"/>
</dbReference>
<evidence type="ECO:0008006" key="5">
    <source>
        <dbReference type="Google" id="ProtNLM"/>
    </source>
</evidence>
<evidence type="ECO:0000313" key="3">
    <source>
        <dbReference type="EMBL" id="GLI35699.1"/>
    </source>
</evidence>
<accession>A0A9W6L9Q0</accession>
<keyword evidence="2" id="KW-0732">Signal</keyword>
<evidence type="ECO:0000256" key="2">
    <source>
        <dbReference type="SAM" id="SignalP"/>
    </source>
</evidence>
<dbReference type="InterPro" id="IPR025738">
    <property type="entry name" value="BatD"/>
</dbReference>
<dbReference type="PANTHER" id="PTHR40940">
    <property type="entry name" value="PROTEIN BATD-RELATED"/>
    <property type="match status" value="1"/>
</dbReference>
<keyword evidence="4" id="KW-1185">Reference proteome</keyword>
<dbReference type="Pfam" id="PF13584">
    <property type="entry name" value="BatD"/>
    <property type="match status" value="2"/>
</dbReference>
<feature type="chain" id="PRO_5040856836" description="Protein BatD" evidence="2">
    <location>
        <begin position="27"/>
        <end position="633"/>
    </location>
</feature>
<evidence type="ECO:0000256" key="1">
    <source>
        <dbReference type="SAM" id="Phobius"/>
    </source>
</evidence>
<keyword evidence="1" id="KW-0472">Membrane</keyword>
<keyword evidence="1" id="KW-1133">Transmembrane helix</keyword>
<protein>
    <recommendedName>
        <fullName evidence="5">Protein BatD</fullName>
    </recommendedName>
</protein>
<gene>
    <name evidence="3" type="ORF">DAMNIGENAA_31320</name>
</gene>
<proteinExistence type="predicted"/>
<dbReference type="Proteomes" id="UP001144372">
    <property type="component" value="Unassembled WGS sequence"/>
</dbReference>
<keyword evidence="1" id="KW-0812">Transmembrane</keyword>
<dbReference type="EMBL" id="BSDR01000001">
    <property type="protein sequence ID" value="GLI35699.1"/>
    <property type="molecule type" value="Genomic_DNA"/>
</dbReference>
<feature type="signal peptide" evidence="2">
    <location>
        <begin position="1"/>
        <end position="26"/>
    </location>
</feature>
<evidence type="ECO:0000313" key="4">
    <source>
        <dbReference type="Proteomes" id="UP001144372"/>
    </source>
</evidence>
<reference evidence="3" key="1">
    <citation type="submission" date="2022-12" db="EMBL/GenBank/DDBJ databases">
        <title>Reference genome sequencing for broad-spectrum identification of bacterial and archaeal isolates by mass spectrometry.</title>
        <authorList>
            <person name="Sekiguchi Y."/>
            <person name="Tourlousse D.M."/>
        </authorList>
    </citation>
    <scope>NUCLEOTIDE SEQUENCE</scope>
    <source>
        <strain evidence="3">ASRB1</strain>
    </source>
</reference>
<sequence>MTIQKSRAFGIALGCCLIFVAGAFHWADCAENISVRAMVEKETVALGESFMFQIEVEGNDLSSSTTPLDMSPLKDFTVESMGNRSNSSSSITIINGQMNKIETHGYVMSYRLTPKKLGQTVIPSLSVPVGSQVFKTEPIALQVVQPETTQDFHLKVSFSKTRFYTGEPILMTVTWYLAKDIKDFTFHLPILENPSVTLSDPEVDQNSGQQYYQIPLGQGSAIAQKGTDSFNGRDYTTLSFTKVLSASKPGVLEIPESTISCKALAGFSRTQRRRNSSPFDDFFNNDFFGSGIREVYKTFVARSEPVSLTVLPLPEEGKPDDFSGCIGHFHIEVTATPTQVSVGDPITLTTSIRGSDYLENVQLPPLSKNAELAKDFKIPNEMAAGIVKDGAKVFTQTVRAKTDTVTAIPPLRFAYFDPDLGKYQVAQSRMIPIEVKATRIVTASDAEGPTSPAVRNELEAWSQGIAYNYEGPDVLENQRIRFSSLIRSPLWMGALLLPFSIYLVLLLFVRMRQERIADPDKFRSKKAFTTFKQNMKTLGKEQENEAETYEHLLRAIRSYLGDKLKIEGAALTFKDAQEFLKDKGVDTELIQSLEELFSRCEQGRYGGGSAAPEFFDALESRAFETIQALERKI</sequence>
<organism evidence="3 4">
    <name type="scientific">Desulforhabdus amnigena</name>
    <dbReference type="NCBI Taxonomy" id="40218"/>
    <lineage>
        <taxon>Bacteria</taxon>
        <taxon>Pseudomonadati</taxon>
        <taxon>Thermodesulfobacteriota</taxon>
        <taxon>Syntrophobacteria</taxon>
        <taxon>Syntrophobacterales</taxon>
        <taxon>Syntrophobacteraceae</taxon>
        <taxon>Desulforhabdus</taxon>
    </lineage>
</organism>
<comment type="caution">
    <text evidence="3">The sequence shown here is derived from an EMBL/GenBank/DDBJ whole genome shotgun (WGS) entry which is preliminary data.</text>
</comment>
<name>A0A9W6L9Q0_9BACT</name>
<dbReference type="PANTHER" id="PTHR40940:SF2">
    <property type="entry name" value="BATD"/>
    <property type="match status" value="1"/>
</dbReference>
<dbReference type="AlphaFoldDB" id="A0A9W6L9Q0"/>